<proteinExistence type="predicted"/>
<protein>
    <submittedName>
        <fullName evidence="2">Propanediol dehydratase small subunit</fullName>
    </submittedName>
</protein>
<dbReference type="PIRSF" id="PIRSF018505">
    <property type="entry name" value="Prpndl_dhdrts_sm"/>
    <property type="match status" value="1"/>
</dbReference>
<name>A0A0R1SKT3_9LACO</name>
<dbReference type="Proteomes" id="UP000051647">
    <property type="component" value="Unassembled WGS sequence"/>
</dbReference>
<feature type="compositionally biased region" description="Low complexity" evidence="1">
    <location>
        <begin position="15"/>
        <end position="42"/>
    </location>
</feature>
<feature type="compositionally biased region" description="Basic and acidic residues" evidence="1">
    <location>
        <begin position="45"/>
        <end position="58"/>
    </location>
</feature>
<keyword evidence="3" id="KW-1185">Reference proteome</keyword>
<dbReference type="OrthoDB" id="3732589at2"/>
<dbReference type="EMBL" id="AZFA01000002">
    <property type="protein sequence ID" value="KRL68260.1"/>
    <property type="molecule type" value="Genomic_DNA"/>
</dbReference>
<accession>A0A0R1SKT3</accession>
<reference evidence="2 3" key="1">
    <citation type="journal article" date="2015" name="Genome Announc.">
        <title>Expanding the biotechnology potential of lactobacilli through comparative genomics of 213 strains and associated genera.</title>
        <authorList>
            <person name="Sun Z."/>
            <person name="Harris H.M."/>
            <person name="McCann A."/>
            <person name="Guo C."/>
            <person name="Argimon S."/>
            <person name="Zhang W."/>
            <person name="Yang X."/>
            <person name="Jeffery I.B."/>
            <person name="Cooney J.C."/>
            <person name="Kagawa T.F."/>
            <person name="Liu W."/>
            <person name="Song Y."/>
            <person name="Salvetti E."/>
            <person name="Wrobel A."/>
            <person name="Rasinkangas P."/>
            <person name="Parkhill J."/>
            <person name="Rea M.C."/>
            <person name="O'Sullivan O."/>
            <person name="Ritari J."/>
            <person name="Douillard F.P."/>
            <person name="Paul Ross R."/>
            <person name="Yang R."/>
            <person name="Briner A.E."/>
            <person name="Felis G.E."/>
            <person name="de Vos W.M."/>
            <person name="Barrangou R."/>
            <person name="Klaenhammer T.R."/>
            <person name="Caufield P.W."/>
            <person name="Cui Y."/>
            <person name="Zhang H."/>
            <person name="O'Toole P.W."/>
        </authorList>
    </citation>
    <scope>NUCLEOTIDE SEQUENCE [LARGE SCALE GENOMIC DNA]</scope>
    <source>
        <strain evidence="2 3">DSM 14857</strain>
    </source>
</reference>
<gene>
    <name evidence="2" type="ORF">FC27_GL001002</name>
</gene>
<sequence length="180" mass="19853">MTEINDLISKIVNNVQDESNNQSSSNTTTATASSTSTSSDSNKTMTRDDYPLFQKHPDMVNAPTGKNVKEVTLEAAINGDVEAEDLRISPQTLKAQGEIAASAGRPSIQSNFDRAAELTKVPDERVLEMYGSLRPYRSSEQELLDMADELENKYGAKICADFVREAAVEYKKRKKLKGDN</sequence>
<dbReference type="STRING" id="1423815.FC27_GL001002"/>
<dbReference type="Gene3D" id="1.10.1510.20">
    <property type="entry name" value="Propanediol/glycerol dehydratase, small subunit"/>
    <property type="match status" value="1"/>
</dbReference>
<evidence type="ECO:0000313" key="2">
    <source>
        <dbReference type="EMBL" id="KRL68260.1"/>
    </source>
</evidence>
<dbReference type="NCBIfam" id="NF011972">
    <property type="entry name" value="PRK15443.1-3"/>
    <property type="match status" value="1"/>
</dbReference>
<comment type="caution">
    <text evidence="2">The sequence shown here is derived from an EMBL/GenBank/DDBJ whole genome shotgun (WGS) entry which is preliminary data.</text>
</comment>
<dbReference type="PATRIC" id="fig|1423815.3.peg.1022"/>
<organism evidence="2 3">
    <name type="scientific">Companilactobacillus versmoldensis DSM 14857 = KCTC 3814</name>
    <dbReference type="NCBI Taxonomy" id="1423815"/>
    <lineage>
        <taxon>Bacteria</taxon>
        <taxon>Bacillati</taxon>
        <taxon>Bacillota</taxon>
        <taxon>Bacilli</taxon>
        <taxon>Lactobacillales</taxon>
        <taxon>Lactobacillaceae</taxon>
        <taxon>Companilactobacillus</taxon>
    </lineage>
</organism>
<dbReference type="RefSeq" id="WP_010624099.1">
    <property type="nucleotide sequence ID" value="NZ_AZFA01000002.1"/>
</dbReference>
<dbReference type="eggNOG" id="COG4910">
    <property type="taxonomic scope" value="Bacteria"/>
</dbReference>
<dbReference type="AlphaFoldDB" id="A0A0R1SKT3"/>
<dbReference type="InterPro" id="IPR036091">
    <property type="entry name" value="Prodiol/glycerol_DeHase__sf_su"/>
</dbReference>
<evidence type="ECO:0000313" key="3">
    <source>
        <dbReference type="Proteomes" id="UP000051647"/>
    </source>
</evidence>
<feature type="region of interest" description="Disordered" evidence="1">
    <location>
        <begin position="15"/>
        <end position="64"/>
    </location>
</feature>
<evidence type="ECO:0000256" key="1">
    <source>
        <dbReference type="SAM" id="MobiDB-lite"/>
    </source>
</evidence>
<dbReference type="SUPFAM" id="SSF47148">
    <property type="entry name" value="Diol dehydratase, gamma subunit"/>
    <property type="match status" value="1"/>
</dbReference>
<dbReference type="InterPro" id="IPR003207">
    <property type="entry name" value="Ppandiol/glycerol_DeHydtase_su"/>
</dbReference>
<dbReference type="Pfam" id="PF02287">
    <property type="entry name" value="Dehydratase_SU"/>
    <property type="match status" value="1"/>
</dbReference>